<keyword evidence="11" id="KW-1185">Reference proteome</keyword>
<evidence type="ECO:0000256" key="8">
    <source>
        <dbReference type="ARBA" id="ARBA00023157"/>
    </source>
</evidence>
<keyword evidence="4 9" id="KW-0929">Antimicrobial</keyword>
<comment type="subcellular location">
    <subcellularLocation>
        <location evidence="1 9">Secreted</location>
    </subcellularLocation>
</comment>
<name>V4MMZ7_EUTSA</name>
<evidence type="ECO:0000256" key="7">
    <source>
        <dbReference type="ARBA" id="ARBA00022821"/>
    </source>
</evidence>
<comment type="similarity">
    <text evidence="2 9">Belongs to the DEFL family.</text>
</comment>
<protein>
    <recommendedName>
        <fullName evidence="9">Defensin-like protein</fullName>
    </recommendedName>
</protein>
<keyword evidence="8" id="KW-1015">Disulfide bond</keyword>
<sequence length="78" mass="8441">MAKAPSSLVFPIIFLVMFALVEQNMGCMDVIGTCRYIPDCGGACRVRFGINARGFCDRDGADGRCICAYPCPSDKTHS</sequence>
<dbReference type="KEGG" id="eus:EUTSA_v10027526mg"/>
<evidence type="ECO:0000256" key="4">
    <source>
        <dbReference type="ARBA" id="ARBA00022529"/>
    </source>
</evidence>
<proteinExistence type="inferred from homology"/>
<reference evidence="10 11" key="1">
    <citation type="journal article" date="2013" name="Front. Plant Sci.">
        <title>The Reference Genome of the Halophytic Plant Eutrema salsugineum.</title>
        <authorList>
            <person name="Yang R."/>
            <person name="Jarvis D.E."/>
            <person name="Chen H."/>
            <person name="Beilstein M.A."/>
            <person name="Grimwood J."/>
            <person name="Jenkins J."/>
            <person name="Shu S."/>
            <person name="Prochnik S."/>
            <person name="Xin M."/>
            <person name="Ma C."/>
            <person name="Schmutz J."/>
            <person name="Wing R.A."/>
            <person name="Mitchell-Olds T."/>
            <person name="Schumaker K.S."/>
            <person name="Wang X."/>
        </authorList>
    </citation>
    <scope>NUCLEOTIDE SEQUENCE [LARGE SCALE GENOMIC DNA]</scope>
</reference>
<evidence type="ECO:0000256" key="6">
    <source>
        <dbReference type="ARBA" id="ARBA00022729"/>
    </source>
</evidence>
<evidence type="ECO:0000313" key="11">
    <source>
        <dbReference type="Proteomes" id="UP000030689"/>
    </source>
</evidence>
<dbReference type="GO" id="GO:0031640">
    <property type="term" value="P:killing of cells of another organism"/>
    <property type="evidence" value="ECO:0007669"/>
    <property type="project" value="UniProtKB-UniRule"/>
</dbReference>
<evidence type="ECO:0000256" key="2">
    <source>
        <dbReference type="ARBA" id="ARBA00006722"/>
    </source>
</evidence>
<dbReference type="GO" id="GO:0005576">
    <property type="term" value="C:extracellular region"/>
    <property type="evidence" value="ECO:0007669"/>
    <property type="project" value="UniProtKB-SubCell"/>
</dbReference>
<accession>V4MMZ7</accession>
<dbReference type="OrthoDB" id="1073746at2759"/>
<evidence type="ECO:0000256" key="9">
    <source>
        <dbReference type="RuleBase" id="RU367109"/>
    </source>
</evidence>
<keyword evidence="6 9" id="KW-0732">Signal</keyword>
<gene>
    <name evidence="10" type="ORF">EUTSA_v10027526mg</name>
</gene>
<dbReference type="AlphaFoldDB" id="V4MMZ7"/>
<dbReference type="PANTHER" id="PTHR36788">
    <property type="entry name" value="DEFENSIN-LIKE PROTEIN 183"/>
    <property type="match status" value="1"/>
</dbReference>
<dbReference type="OMA" id="CRYIPDC"/>
<evidence type="ECO:0000256" key="3">
    <source>
        <dbReference type="ARBA" id="ARBA00022525"/>
    </source>
</evidence>
<dbReference type="GO" id="GO:0050832">
    <property type="term" value="P:defense response to fungus"/>
    <property type="evidence" value="ECO:0007669"/>
    <property type="project" value="UniProtKB-UniRule"/>
</dbReference>
<dbReference type="Gramene" id="ESQ54218">
    <property type="protein sequence ID" value="ESQ54218"/>
    <property type="gene ID" value="EUTSA_v10027526mg"/>
</dbReference>
<dbReference type="Proteomes" id="UP000030689">
    <property type="component" value="Unassembled WGS sequence"/>
</dbReference>
<feature type="chain" id="PRO_5027139524" description="Defensin-like protein" evidence="9">
    <location>
        <begin position="24"/>
        <end position="78"/>
    </location>
</feature>
<keyword evidence="7 9" id="KW-0611">Plant defense</keyword>
<dbReference type="EMBL" id="KI517384">
    <property type="protein sequence ID" value="ESQ54218.1"/>
    <property type="molecule type" value="Genomic_DNA"/>
</dbReference>
<dbReference type="InterPro" id="IPR039641">
    <property type="entry name" value="LCR"/>
</dbReference>
<evidence type="ECO:0000256" key="1">
    <source>
        <dbReference type="ARBA" id="ARBA00004613"/>
    </source>
</evidence>
<feature type="signal peptide" evidence="9">
    <location>
        <begin position="1"/>
        <end position="23"/>
    </location>
</feature>
<dbReference type="PANTHER" id="PTHR36788:SF3">
    <property type="entry name" value="DEFENSIN-LIKE PROTEIN 171-RELATED"/>
    <property type="match status" value="1"/>
</dbReference>
<keyword evidence="5 9" id="KW-0295">Fungicide</keyword>
<evidence type="ECO:0000313" key="10">
    <source>
        <dbReference type="EMBL" id="ESQ54218.1"/>
    </source>
</evidence>
<keyword evidence="3 9" id="KW-0964">Secreted</keyword>
<evidence type="ECO:0000256" key="5">
    <source>
        <dbReference type="ARBA" id="ARBA00022577"/>
    </source>
</evidence>
<organism evidence="10 11">
    <name type="scientific">Eutrema salsugineum</name>
    <name type="common">Saltwater cress</name>
    <name type="synonym">Sisymbrium salsugineum</name>
    <dbReference type="NCBI Taxonomy" id="72664"/>
    <lineage>
        <taxon>Eukaryota</taxon>
        <taxon>Viridiplantae</taxon>
        <taxon>Streptophyta</taxon>
        <taxon>Embryophyta</taxon>
        <taxon>Tracheophyta</taxon>
        <taxon>Spermatophyta</taxon>
        <taxon>Magnoliopsida</taxon>
        <taxon>eudicotyledons</taxon>
        <taxon>Gunneridae</taxon>
        <taxon>Pentapetalae</taxon>
        <taxon>rosids</taxon>
        <taxon>malvids</taxon>
        <taxon>Brassicales</taxon>
        <taxon>Brassicaceae</taxon>
        <taxon>Eutremeae</taxon>
        <taxon>Eutrema</taxon>
    </lineage>
</organism>